<name>A0ACC3T788_LIPKO</name>
<sequence>MATAWRVAVKDEPLQLVATRDIGPFAAQEFLRPDDFVGRAISLAGVEPTLNAANTTLRRKVGHAMPETFHFLVRFIRLMSAECGTMFRWFHSEGYGANISALRKEYPGMTGFGDWIEVESGWLKKSD</sequence>
<reference evidence="2" key="1">
    <citation type="journal article" date="2024" name="Front. Bioeng. Biotechnol.">
        <title>Genome-scale model development and genomic sequencing of the oleaginous clade Lipomyces.</title>
        <authorList>
            <person name="Czajka J.J."/>
            <person name="Han Y."/>
            <person name="Kim J."/>
            <person name="Mondo S.J."/>
            <person name="Hofstad B.A."/>
            <person name="Robles A."/>
            <person name="Haridas S."/>
            <person name="Riley R."/>
            <person name="LaButti K."/>
            <person name="Pangilinan J."/>
            <person name="Andreopoulos W."/>
            <person name="Lipzen A."/>
            <person name="Yan J."/>
            <person name="Wang M."/>
            <person name="Ng V."/>
            <person name="Grigoriev I.V."/>
            <person name="Spatafora J.W."/>
            <person name="Magnuson J.K."/>
            <person name="Baker S.E."/>
            <person name="Pomraning K.R."/>
        </authorList>
    </citation>
    <scope>NUCLEOTIDE SEQUENCE [LARGE SCALE GENOMIC DNA]</scope>
    <source>
        <strain evidence="2">CBS 7786</strain>
    </source>
</reference>
<comment type="caution">
    <text evidence="1">The sequence shown here is derived from an EMBL/GenBank/DDBJ whole genome shotgun (WGS) entry which is preliminary data.</text>
</comment>
<keyword evidence="2" id="KW-1185">Reference proteome</keyword>
<gene>
    <name evidence="1" type="ORF">V1525DRAFT_396860</name>
</gene>
<dbReference type="EMBL" id="MU971343">
    <property type="protein sequence ID" value="KAK9239817.1"/>
    <property type="molecule type" value="Genomic_DNA"/>
</dbReference>
<evidence type="ECO:0000313" key="1">
    <source>
        <dbReference type="EMBL" id="KAK9239817.1"/>
    </source>
</evidence>
<dbReference type="Proteomes" id="UP001433508">
    <property type="component" value="Unassembled WGS sequence"/>
</dbReference>
<protein>
    <submittedName>
        <fullName evidence="1">Uncharacterized protein</fullName>
    </submittedName>
</protein>
<evidence type="ECO:0000313" key="2">
    <source>
        <dbReference type="Proteomes" id="UP001433508"/>
    </source>
</evidence>
<accession>A0ACC3T788</accession>
<proteinExistence type="predicted"/>
<organism evidence="1 2">
    <name type="scientific">Lipomyces kononenkoae</name>
    <name type="common">Yeast</name>
    <dbReference type="NCBI Taxonomy" id="34357"/>
    <lineage>
        <taxon>Eukaryota</taxon>
        <taxon>Fungi</taxon>
        <taxon>Dikarya</taxon>
        <taxon>Ascomycota</taxon>
        <taxon>Saccharomycotina</taxon>
        <taxon>Lipomycetes</taxon>
        <taxon>Lipomycetales</taxon>
        <taxon>Lipomycetaceae</taxon>
        <taxon>Lipomyces</taxon>
    </lineage>
</organism>